<protein>
    <submittedName>
        <fullName evidence="1">Uncharacterized protein</fullName>
    </submittedName>
</protein>
<reference evidence="1" key="1">
    <citation type="submission" date="2022-02" db="EMBL/GenBank/DDBJ databases">
        <title>Plant Genome Project.</title>
        <authorList>
            <person name="Zhang R.-G."/>
        </authorList>
    </citation>
    <scope>NUCLEOTIDE SEQUENCE</scope>
    <source>
        <strain evidence="1">AT1</strain>
    </source>
</reference>
<proteinExistence type="predicted"/>
<evidence type="ECO:0000313" key="1">
    <source>
        <dbReference type="EMBL" id="KAI8548866.1"/>
    </source>
</evidence>
<dbReference type="EMBL" id="CM046394">
    <property type="protein sequence ID" value="KAI8548866.1"/>
    <property type="molecule type" value="Genomic_DNA"/>
</dbReference>
<comment type="caution">
    <text evidence="1">The sequence shown here is derived from an EMBL/GenBank/DDBJ whole genome shotgun (WGS) entry which is preliminary data.</text>
</comment>
<keyword evidence="2" id="KW-1185">Reference proteome</keyword>
<name>A0ACC0N7A0_RHOML</name>
<gene>
    <name evidence="1" type="ORF">RHMOL_Rhmol07G0307500</name>
</gene>
<accession>A0ACC0N7A0</accession>
<evidence type="ECO:0000313" key="2">
    <source>
        <dbReference type="Proteomes" id="UP001062846"/>
    </source>
</evidence>
<dbReference type="Proteomes" id="UP001062846">
    <property type="component" value="Chromosome 7"/>
</dbReference>
<organism evidence="1 2">
    <name type="scientific">Rhododendron molle</name>
    <name type="common">Chinese azalea</name>
    <name type="synonym">Azalea mollis</name>
    <dbReference type="NCBI Taxonomy" id="49168"/>
    <lineage>
        <taxon>Eukaryota</taxon>
        <taxon>Viridiplantae</taxon>
        <taxon>Streptophyta</taxon>
        <taxon>Embryophyta</taxon>
        <taxon>Tracheophyta</taxon>
        <taxon>Spermatophyta</taxon>
        <taxon>Magnoliopsida</taxon>
        <taxon>eudicotyledons</taxon>
        <taxon>Gunneridae</taxon>
        <taxon>Pentapetalae</taxon>
        <taxon>asterids</taxon>
        <taxon>Ericales</taxon>
        <taxon>Ericaceae</taxon>
        <taxon>Ericoideae</taxon>
        <taxon>Rhodoreae</taxon>
        <taxon>Rhododendron</taxon>
    </lineage>
</organism>
<sequence>MALSLSYSTSLHRPTFFLQPPPPPSTRKPHRQPQRINCIKREGDSIHPKFYEDAKVFCNGEHVLTVGGTQPEYVIDVWSGNHPFYLGSRSQSLVDDDQVSKFRKKYGELTAWMEIPVLKGEIVIPPKRKSGAKGGKKK</sequence>